<name>A0AAJ1IFT0_9SPIO</name>
<dbReference type="GO" id="GO:0008299">
    <property type="term" value="P:isoprenoid biosynthetic process"/>
    <property type="evidence" value="ECO:0007669"/>
    <property type="project" value="InterPro"/>
</dbReference>
<dbReference type="Proteomes" id="UP001221217">
    <property type="component" value="Unassembled WGS sequence"/>
</dbReference>
<dbReference type="GO" id="GO:0046872">
    <property type="term" value="F:metal ion binding"/>
    <property type="evidence" value="ECO:0007669"/>
    <property type="project" value="UniProtKB-KW"/>
</dbReference>
<dbReference type="InterPro" id="IPR000092">
    <property type="entry name" value="Polyprenyl_synt"/>
</dbReference>
<accession>A0AAJ1IFT0</accession>
<keyword evidence="3" id="KW-0808">Transferase</keyword>
<organism evidence="4 5">
    <name type="scientific">Candidatus Thalassospirochaeta sargassi</name>
    <dbReference type="NCBI Taxonomy" id="3119039"/>
    <lineage>
        <taxon>Bacteria</taxon>
        <taxon>Pseudomonadati</taxon>
        <taxon>Spirochaetota</taxon>
        <taxon>Spirochaetia</taxon>
        <taxon>Spirochaetales</taxon>
        <taxon>Spirochaetaceae</taxon>
        <taxon>Candidatus Thalassospirochaeta</taxon>
    </lineage>
</organism>
<dbReference type="SUPFAM" id="SSF48576">
    <property type="entry name" value="Terpenoid synthases"/>
    <property type="match status" value="1"/>
</dbReference>
<dbReference type="PANTHER" id="PTHR12001:SF44">
    <property type="entry name" value="GERANYLGERANYL PYROPHOSPHATE SYNTHASE"/>
    <property type="match status" value="1"/>
</dbReference>
<dbReference type="AlphaFoldDB" id="A0AAJ1IFT0"/>
<sequence>MDKYYMEILEKVEGVISRTLPAMADKGWLARVAGPAKSKVTDESINVINQPAIELMNRGGKRWRPVMMVLCCELSGGSVEEALSLAPVVEFPHNGSLIVDDIEDKSDLRRGEPAVHKLFGEDLSINTGNLLYFLPTFLIDESDFNDELKLRLYRYYNVNLRRLHLGQGLDIQWHNNHEFYPSVEEYMQMCRFKTGSLARLAAQIGFAVGGTDPNTCLSLGDVFEDAGVAFQIIDDVKNLTTGIPGKNRGDDIVEGKKSLPVILHAMADPDSIPELACYFEKAAGLGAGDGIESIEKAISLLDSSGSIERAQGRAFEMIRGAKSIIERSFQASTALDAVIEMFDGFLPDDMK</sequence>
<proteinExistence type="inferred from homology"/>
<evidence type="ECO:0000256" key="1">
    <source>
        <dbReference type="ARBA" id="ARBA00022723"/>
    </source>
</evidence>
<protein>
    <submittedName>
        <fullName evidence="4">Polyprenyl synthetase family protein</fullName>
    </submittedName>
</protein>
<dbReference type="Pfam" id="PF00348">
    <property type="entry name" value="polyprenyl_synt"/>
    <property type="match status" value="1"/>
</dbReference>
<keyword evidence="1" id="KW-0479">Metal-binding</keyword>
<comment type="similarity">
    <text evidence="3">Belongs to the FPP/GGPP synthase family.</text>
</comment>
<dbReference type="PANTHER" id="PTHR12001">
    <property type="entry name" value="GERANYLGERANYL PYROPHOSPHATE SYNTHASE"/>
    <property type="match status" value="1"/>
</dbReference>
<dbReference type="PROSITE" id="PS00723">
    <property type="entry name" value="POLYPRENYL_SYNTHASE_1"/>
    <property type="match status" value="1"/>
</dbReference>
<evidence type="ECO:0000256" key="3">
    <source>
        <dbReference type="RuleBase" id="RU004466"/>
    </source>
</evidence>
<dbReference type="InterPro" id="IPR033749">
    <property type="entry name" value="Polyprenyl_synt_CS"/>
</dbReference>
<evidence type="ECO:0000313" key="4">
    <source>
        <dbReference type="EMBL" id="MDC7226451.1"/>
    </source>
</evidence>
<keyword evidence="2" id="KW-0460">Magnesium</keyword>
<reference evidence="4 5" key="1">
    <citation type="submission" date="2022-12" db="EMBL/GenBank/DDBJ databases">
        <title>Metagenome assembled genome from gulf of manar.</title>
        <authorList>
            <person name="Kohli P."/>
            <person name="Pk S."/>
            <person name="Venkata Ramana C."/>
            <person name="Sasikala C."/>
        </authorList>
    </citation>
    <scope>NUCLEOTIDE SEQUENCE [LARGE SCALE GENOMIC DNA]</scope>
    <source>
        <strain evidence="4">JB008</strain>
    </source>
</reference>
<dbReference type="CDD" id="cd00685">
    <property type="entry name" value="Trans_IPPS_HT"/>
    <property type="match status" value="1"/>
</dbReference>
<dbReference type="EMBL" id="JAQQAL010000011">
    <property type="protein sequence ID" value="MDC7226451.1"/>
    <property type="molecule type" value="Genomic_DNA"/>
</dbReference>
<evidence type="ECO:0000313" key="5">
    <source>
        <dbReference type="Proteomes" id="UP001221217"/>
    </source>
</evidence>
<dbReference type="InterPro" id="IPR008949">
    <property type="entry name" value="Isoprenoid_synthase_dom_sf"/>
</dbReference>
<comment type="caution">
    <text evidence="4">The sequence shown here is derived from an EMBL/GenBank/DDBJ whole genome shotgun (WGS) entry which is preliminary data.</text>
</comment>
<dbReference type="Gene3D" id="1.10.600.10">
    <property type="entry name" value="Farnesyl Diphosphate Synthase"/>
    <property type="match status" value="1"/>
</dbReference>
<gene>
    <name evidence="4" type="ORF">PQJ61_06775</name>
</gene>
<dbReference type="GO" id="GO:0004659">
    <property type="term" value="F:prenyltransferase activity"/>
    <property type="evidence" value="ECO:0007669"/>
    <property type="project" value="InterPro"/>
</dbReference>
<evidence type="ECO:0000256" key="2">
    <source>
        <dbReference type="ARBA" id="ARBA00022842"/>
    </source>
</evidence>
<dbReference type="SFLD" id="SFLDS00005">
    <property type="entry name" value="Isoprenoid_Synthase_Type_I"/>
    <property type="match status" value="1"/>
</dbReference>